<sequence>MIMKNMYRVNKPMYIAFIDLEKAFDNVNWEILFDIMKTINIDIKDRRIIHKLNLNKKVVITDKRSKSWEEANIEKGVRQGCNLSPTLFNQYIENTLKQLREDEIGVIKINGMLVQMLRFADDIAFIAESEEVLGNMLTKMNDSCKEYKMKINKSKTKISICSKQELLSNITIENEKLETVQCFTYLGSKITHDERSEMDIKSKIAQAKQEFYKKKPINGKCC</sequence>
<comment type="caution">
    <text evidence="2">The sequence shown here is derived from an EMBL/GenBank/DDBJ whole genome shotgun (WGS) entry which is preliminary data.</text>
</comment>
<protein>
    <submittedName>
        <fullName evidence="2">Retrovirus-related Pol polyprotein LINE-1</fullName>
    </submittedName>
</protein>
<evidence type="ECO:0000313" key="3">
    <source>
        <dbReference type="Proteomes" id="UP000478052"/>
    </source>
</evidence>
<dbReference type="SUPFAM" id="SSF56672">
    <property type="entry name" value="DNA/RNA polymerases"/>
    <property type="match status" value="1"/>
</dbReference>
<gene>
    <name evidence="2" type="ORF">FWK35_00005971</name>
</gene>
<organism evidence="2 3">
    <name type="scientific">Aphis craccivora</name>
    <name type="common">Cowpea aphid</name>
    <dbReference type="NCBI Taxonomy" id="307492"/>
    <lineage>
        <taxon>Eukaryota</taxon>
        <taxon>Metazoa</taxon>
        <taxon>Ecdysozoa</taxon>
        <taxon>Arthropoda</taxon>
        <taxon>Hexapoda</taxon>
        <taxon>Insecta</taxon>
        <taxon>Pterygota</taxon>
        <taxon>Neoptera</taxon>
        <taxon>Paraneoptera</taxon>
        <taxon>Hemiptera</taxon>
        <taxon>Sternorrhyncha</taxon>
        <taxon>Aphidomorpha</taxon>
        <taxon>Aphidoidea</taxon>
        <taxon>Aphididae</taxon>
        <taxon>Aphidini</taxon>
        <taxon>Aphis</taxon>
        <taxon>Aphis</taxon>
    </lineage>
</organism>
<dbReference type="CDD" id="cd01650">
    <property type="entry name" value="RT_nLTR_like"/>
    <property type="match status" value="1"/>
</dbReference>
<dbReference type="Pfam" id="PF00078">
    <property type="entry name" value="RVT_1"/>
    <property type="match status" value="1"/>
</dbReference>
<accession>A0A6G0YUM5</accession>
<dbReference type="InterPro" id="IPR043128">
    <property type="entry name" value="Rev_trsase/Diguanyl_cyclase"/>
</dbReference>
<dbReference type="InterPro" id="IPR043502">
    <property type="entry name" value="DNA/RNA_pol_sf"/>
</dbReference>
<dbReference type="PROSITE" id="PS50878">
    <property type="entry name" value="RT_POL"/>
    <property type="match status" value="1"/>
</dbReference>
<dbReference type="Gene3D" id="3.30.70.270">
    <property type="match status" value="1"/>
</dbReference>
<feature type="domain" description="Reverse transcriptase" evidence="1">
    <location>
        <begin position="1"/>
        <end position="190"/>
    </location>
</feature>
<reference evidence="2 3" key="1">
    <citation type="submission" date="2019-08" db="EMBL/GenBank/DDBJ databases">
        <title>Whole genome of Aphis craccivora.</title>
        <authorList>
            <person name="Voronova N.V."/>
            <person name="Shulinski R.S."/>
            <person name="Bandarenka Y.V."/>
            <person name="Zhorov D.G."/>
            <person name="Warner D."/>
        </authorList>
    </citation>
    <scope>NUCLEOTIDE SEQUENCE [LARGE SCALE GENOMIC DNA]</scope>
    <source>
        <strain evidence="2">180601</strain>
        <tissue evidence="2">Whole Body</tissue>
    </source>
</reference>
<dbReference type="InterPro" id="IPR000477">
    <property type="entry name" value="RT_dom"/>
</dbReference>
<dbReference type="PANTHER" id="PTHR47027:SF8">
    <property type="entry name" value="RIBONUCLEASE H"/>
    <property type="match status" value="1"/>
</dbReference>
<name>A0A6G0YUM5_APHCR</name>
<evidence type="ECO:0000259" key="1">
    <source>
        <dbReference type="PROSITE" id="PS50878"/>
    </source>
</evidence>
<dbReference type="PANTHER" id="PTHR47027">
    <property type="entry name" value="REVERSE TRANSCRIPTASE DOMAIN-CONTAINING PROTEIN"/>
    <property type="match status" value="1"/>
</dbReference>
<keyword evidence="3" id="KW-1185">Reference proteome</keyword>
<dbReference type="AlphaFoldDB" id="A0A6G0YUM5"/>
<evidence type="ECO:0000313" key="2">
    <source>
        <dbReference type="EMBL" id="KAF0761648.1"/>
    </source>
</evidence>
<dbReference type="GO" id="GO:0071897">
    <property type="term" value="P:DNA biosynthetic process"/>
    <property type="evidence" value="ECO:0007669"/>
    <property type="project" value="UniProtKB-ARBA"/>
</dbReference>
<dbReference type="OrthoDB" id="6623548at2759"/>
<dbReference type="EMBL" id="VUJU01002333">
    <property type="protein sequence ID" value="KAF0761648.1"/>
    <property type="molecule type" value="Genomic_DNA"/>
</dbReference>
<dbReference type="Proteomes" id="UP000478052">
    <property type="component" value="Unassembled WGS sequence"/>
</dbReference>
<proteinExistence type="predicted"/>